<name>A0A238ZP44_9BACT</name>
<evidence type="ECO:0000256" key="16">
    <source>
        <dbReference type="RuleBase" id="RU004445"/>
    </source>
</evidence>
<keyword evidence="11 15" id="KW-0460">Magnesium</keyword>
<comment type="similarity">
    <text evidence="5 15">Belongs to the isocitrate and isopropylmalate dehydrogenases family. LeuB type 1 subfamily.</text>
</comment>
<evidence type="ECO:0000256" key="15">
    <source>
        <dbReference type="HAMAP-Rule" id="MF_01033"/>
    </source>
</evidence>
<comment type="subunit">
    <text evidence="6 15 16">Homodimer.</text>
</comment>
<feature type="site" description="Important for catalysis" evidence="15">
    <location>
        <position position="192"/>
    </location>
</feature>
<dbReference type="GO" id="GO:0000287">
    <property type="term" value="F:magnesium ion binding"/>
    <property type="evidence" value="ECO:0007669"/>
    <property type="project" value="InterPro"/>
</dbReference>
<feature type="binding site" evidence="15">
    <location>
        <begin position="281"/>
        <end position="293"/>
    </location>
    <ligand>
        <name>NAD(+)</name>
        <dbReference type="ChEBI" id="CHEBI:57540"/>
    </ligand>
</feature>
<dbReference type="GO" id="GO:0009098">
    <property type="term" value="P:L-leucine biosynthetic process"/>
    <property type="evidence" value="ECO:0007669"/>
    <property type="project" value="UniProtKB-UniRule"/>
</dbReference>
<keyword evidence="14 15" id="KW-0100">Branched-chain amino acid biosynthesis</keyword>
<evidence type="ECO:0000256" key="2">
    <source>
        <dbReference type="ARBA" id="ARBA00001936"/>
    </source>
</evidence>
<keyword evidence="15" id="KW-0464">Manganese</keyword>
<evidence type="ECO:0000313" key="19">
    <source>
        <dbReference type="Proteomes" id="UP000198405"/>
    </source>
</evidence>
<dbReference type="InterPro" id="IPR024084">
    <property type="entry name" value="IsoPropMal-DH-like_dom"/>
</dbReference>
<comment type="subcellular location">
    <subcellularLocation>
        <location evidence="3 15">Cytoplasm</location>
    </subcellularLocation>
</comment>
<keyword evidence="7 15" id="KW-0432">Leucine biosynthesis</keyword>
<evidence type="ECO:0000259" key="17">
    <source>
        <dbReference type="SMART" id="SM01329"/>
    </source>
</evidence>
<keyword evidence="9 15" id="KW-0028">Amino-acid biosynthesis</keyword>
<dbReference type="EC" id="1.1.1.85" evidence="15"/>
<dbReference type="PANTHER" id="PTHR42979">
    <property type="entry name" value="3-ISOPROPYLMALATE DEHYDROGENASE"/>
    <property type="match status" value="1"/>
</dbReference>
<dbReference type="GO" id="GO:0003862">
    <property type="term" value="F:3-isopropylmalate dehydrogenase activity"/>
    <property type="evidence" value="ECO:0007669"/>
    <property type="project" value="UniProtKB-UniRule"/>
</dbReference>
<dbReference type="GO" id="GO:0051287">
    <property type="term" value="F:NAD binding"/>
    <property type="evidence" value="ECO:0007669"/>
    <property type="project" value="InterPro"/>
</dbReference>
<feature type="binding site" evidence="15">
    <location>
        <position position="224"/>
    </location>
    <ligand>
        <name>substrate</name>
    </ligand>
</feature>
<evidence type="ECO:0000256" key="7">
    <source>
        <dbReference type="ARBA" id="ARBA00022430"/>
    </source>
</evidence>
<feature type="binding site" evidence="15">
    <location>
        <position position="252"/>
    </location>
    <ligand>
        <name>Mg(2+)</name>
        <dbReference type="ChEBI" id="CHEBI:18420"/>
    </ligand>
</feature>
<evidence type="ECO:0000256" key="6">
    <source>
        <dbReference type="ARBA" id="ARBA00011738"/>
    </source>
</evidence>
<dbReference type="SMART" id="SM01329">
    <property type="entry name" value="Iso_dh"/>
    <property type="match status" value="1"/>
</dbReference>
<dbReference type="Pfam" id="PF00180">
    <property type="entry name" value="Iso_dh"/>
    <property type="match status" value="1"/>
</dbReference>
<evidence type="ECO:0000256" key="3">
    <source>
        <dbReference type="ARBA" id="ARBA00004496"/>
    </source>
</evidence>
<evidence type="ECO:0000313" key="18">
    <source>
        <dbReference type="EMBL" id="SNR84484.1"/>
    </source>
</evidence>
<feature type="binding site" evidence="15">
    <location>
        <position position="107"/>
    </location>
    <ligand>
        <name>substrate</name>
    </ligand>
</feature>
<dbReference type="HAMAP" id="MF_01033">
    <property type="entry name" value="LeuB_type1"/>
    <property type="match status" value="1"/>
</dbReference>
<keyword evidence="12 15" id="KW-0560">Oxidoreductase</keyword>
<comment type="cofactor">
    <cofactor evidence="2">
        <name>Mn(2+)</name>
        <dbReference type="ChEBI" id="CHEBI:29035"/>
    </cofactor>
</comment>
<evidence type="ECO:0000256" key="11">
    <source>
        <dbReference type="ARBA" id="ARBA00022842"/>
    </source>
</evidence>
<dbReference type="EMBL" id="FZOB01000010">
    <property type="protein sequence ID" value="SNR84484.1"/>
    <property type="molecule type" value="Genomic_DNA"/>
</dbReference>
<dbReference type="OrthoDB" id="9806254at2"/>
<keyword evidence="13 15" id="KW-0520">NAD</keyword>
<evidence type="ECO:0000256" key="10">
    <source>
        <dbReference type="ARBA" id="ARBA00022723"/>
    </source>
</evidence>
<accession>A0A238ZP44</accession>
<feature type="binding site" evidence="15">
    <location>
        <position position="224"/>
    </location>
    <ligand>
        <name>Mg(2+)</name>
        <dbReference type="ChEBI" id="CHEBI:18420"/>
    </ligand>
</feature>
<dbReference type="Gene3D" id="3.40.718.10">
    <property type="entry name" value="Isopropylmalate Dehydrogenase"/>
    <property type="match status" value="1"/>
</dbReference>
<dbReference type="AlphaFoldDB" id="A0A238ZP44"/>
<dbReference type="InterPro" id="IPR019818">
    <property type="entry name" value="IsoCit/isopropylmalate_DH_CS"/>
</dbReference>
<dbReference type="UniPathway" id="UPA00048">
    <property type="reaction ID" value="UER00072"/>
</dbReference>
<evidence type="ECO:0000256" key="1">
    <source>
        <dbReference type="ARBA" id="ARBA00000624"/>
    </source>
</evidence>
<dbReference type="GO" id="GO:0005829">
    <property type="term" value="C:cytosol"/>
    <property type="evidence" value="ECO:0007669"/>
    <property type="project" value="TreeGrafter"/>
</dbReference>
<evidence type="ECO:0000256" key="13">
    <source>
        <dbReference type="ARBA" id="ARBA00023027"/>
    </source>
</evidence>
<protein>
    <recommendedName>
        <fullName evidence="15">3-isopropylmalate dehydrogenase</fullName>
        <ecNumber evidence="15">1.1.1.85</ecNumber>
    </recommendedName>
    <alternativeName>
        <fullName evidence="15">3-IPM-DH</fullName>
    </alternativeName>
    <alternativeName>
        <fullName evidence="15">Beta-IPM dehydrogenase</fullName>
        <shortName evidence="15">IMDH</shortName>
    </alternativeName>
</protein>
<comment type="function">
    <text evidence="15 16">Catalyzes the oxidation of 3-carboxy-2-hydroxy-4-methylpentanoate (3-isopropylmalate) to 3-carboxy-4-methyl-2-oxopentanoate. The product decarboxylates to 4-methyl-2 oxopentanoate.</text>
</comment>
<dbReference type="SUPFAM" id="SSF53659">
    <property type="entry name" value="Isocitrate/Isopropylmalate dehydrogenase-like"/>
    <property type="match status" value="1"/>
</dbReference>
<proteinExistence type="inferred from homology"/>
<feature type="domain" description="Isopropylmalate dehydrogenase-like" evidence="17">
    <location>
        <begin position="5"/>
        <end position="352"/>
    </location>
</feature>
<dbReference type="FunFam" id="3.40.718.10:FF:000028">
    <property type="entry name" value="3-isopropylmalate dehydrogenase"/>
    <property type="match status" value="1"/>
</dbReference>
<dbReference type="Proteomes" id="UP000198405">
    <property type="component" value="Unassembled WGS sequence"/>
</dbReference>
<evidence type="ECO:0000256" key="14">
    <source>
        <dbReference type="ARBA" id="ARBA00023304"/>
    </source>
</evidence>
<evidence type="ECO:0000256" key="9">
    <source>
        <dbReference type="ARBA" id="ARBA00022605"/>
    </source>
</evidence>
<dbReference type="NCBIfam" id="TIGR00169">
    <property type="entry name" value="leuB"/>
    <property type="match status" value="1"/>
</dbReference>
<keyword evidence="10 15" id="KW-0479">Metal-binding</keyword>
<comment type="catalytic activity">
    <reaction evidence="1 15 16">
        <text>(2R,3S)-3-isopropylmalate + NAD(+) = 4-methyl-2-oxopentanoate + CO2 + NADH</text>
        <dbReference type="Rhea" id="RHEA:32271"/>
        <dbReference type="ChEBI" id="CHEBI:16526"/>
        <dbReference type="ChEBI" id="CHEBI:17865"/>
        <dbReference type="ChEBI" id="CHEBI:35121"/>
        <dbReference type="ChEBI" id="CHEBI:57540"/>
        <dbReference type="ChEBI" id="CHEBI:57945"/>
        <dbReference type="EC" id="1.1.1.85"/>
    </reaction>
</comment>
<feature type="binding site" evidence="15">
    <location>
        <position position="135"/>
    </location>
    <ligand>
        <name>substrate</name>
    </ligand>
</feature>
<comment type="pathway">
    <text evidence="4 15 16">Amino-acid biosynthesis; L-leucine biosynthesis; L-leucine from 3-methyl-2-oxobutanoate: step 3/4.</text>
</comment>
<feature type="binding site" evidence="15">
    <location>
        <position position="97"/>
    </location>
    <ligand>
        <name>substrate</name>
    </ligand>
</feature>
<comment type="cofactor">
    <cofactor evidence="15 16">
        <name>Mg(2+)</name>
        <dbReference type="ChEBI" id="CHEBI:18420"/>
    </cofactor>
    <cofactor evidence="15 16">
        <name>Mn(2+)</name>
        <dbReference type="ChEBI" id="CHEBI:29035"/>
    </cofactor>
    <text evidence="15 16">Binds 1 Mg(2+) or Mn(2+) ion per subunit.</text>
</comment>
<dbReference type="InterPro" id="IPR004429">
    <property type="entry name" value="Isopropylmalate_DH"/>
</dbReference>
<feature type="binding site" evidence="15">
    <location>
        <position position="248"/>
    </location>
    <ligand>
        <name>Mg(2+)</name>
        <dbReference type="ChEBI" id="CHEBI:18420"/>
    </ligand>
</feature>
<sequence>MKRIKVAVLPGDGIGPEIVRQAIKVMDAAAERFGLEITYKEALIGGAAIDETGVPFPDETKEIVLSSDAVLLGAVGGPKWDNLEFSIRPERALLGLRKLLNTFANLRPAKLYDELIDASSLKPEIIKGVDIMVVRELNSGIYFGIPKGIFVDGDERVGINTLRYKEHEVERIARVAFEVARKRGKKVTSVDKANVLEATVLWREVVERVHKEYEDVELNHMYVDNAAMQIIRWPKQFDVIVTTNMFGDILSDACAMLTGSLGMLPSASIGGKIGLYEPIHGSAPDIAGQNIANPIATINSAAMMFTYSFDMPEVEEAIDKAVRSVLAKGYRTKDIYSEGCKLVSTEEMGDLIAEEVKIAK</sequence>
<evidence type="ECO:0000256" key="8">
    <source>
        <dbReference type="ARBA" id="ARBA00022490"/>
    </source>
</evidence>
<feature type="binding site" evidence="15">
    <location>
        <begin position="77"/>
        <end position="90"/>
    </location>
    <ligand>
        <name>NAD(+)</name>
        <dbReference type="ChEBI" id="CHEBI:57540"/>
    </ligand>
</feature>
<evidence type="ECO:0000256" key="12">
    <source>
        <dbReference type="ARBA" id="ARBA00023002"/>
    </source>
</evidence>
<gene>
    <name evidence="15" type="primary">leuB</name>
    <name evidence="18" type="ORF">SAMN06265340_11019</name>
</gene>
<keyword evidence="8 15" id="KW-0963">Cytoplasm</keyword>
<keyword evidence="19" id="KW-1185">Reference proteome</keyword>
<reference evidence="19" key="1">
    <citation type="submission" date="2017-06" db="EMBL/GenBank/DDBJ databases">
        <authorList>
            <person name="Varghese N."/>
            <person name="Submissions S."/>
        </authorList>
    </citation>
    <scope>NUCLEOTIDE SEQUENCE [LARGE SCALE GENOMIC DNA]</scope>
    <source>
        <strain evidence="19">DSM 15668</strain>
    </source>
</reference>
<dbReference type="PROSITE" id="PS00470">
    <property type="entry name" value="IDH_IMDH"/>
    <property type="match status" value="1"/>
</dbReference>
<organism evidence="18 19">
    <name type="scientific">Desulfurobacterium atlanticum</name>
    <dbReference type="NCBI Taxonomy" id="240169"/>
    <lineage>
        <taxon>Bacteria</taxon>
        <taxon>Pseudomonadati</taxon>
        <taxon>Aquificota</taxon>
        <taxon>Aquificia</taxon>
        <taxon>Desulfurobacteriales</taxon>
        <taxon>Desulfurobacteriaceae</taxon>
        <taxon>Desulfurobacterium</taxon>
    </lineage>
</organism>
<dbReference type="RefSeq" id="WP_089323375.1">
    <property type="nucleotide sequence ID" value="NZ_FZOB01000010.1"/>
</dbReference>
<evidence type="ECO:0000256" key="4">
    <source>
        <dbReference type="ARBA" id="ARBA00004762"/>
    </source>
</evidence>
<feature type="site" description="Important for catalysis" evidence="15">
    <location>
        <position position="142"/>
    </location>
</feature>
<evidence type="ECO:0000256" key="5">
    <source>
        <dbReference type="ARBA" id="ARBA00008319"/>
    </source>
</evidence>
<dbReference type="PANTHER" id="PTHR42979:SF1">
    <property type="entry name" value="3-ISOPROPYLMALATE DEHYDROGENASE"/>
    <property type="match status" value="1"/>
</dbReference>